<reference evidence="2" key="1">
    <citation type="submission" date="2020-06" db="EMBL/GenBank/DDBJ databases">
        <authorList>
            <person name="Li T."/>
            <person name="Hu X."/>
            <person name="Zhang T."/>
            <person name="Song X."/>
            <person name="Zhang H."/>
            <person name="Dai N."/>
            <person name="Sheng W."/>
            <person name="Hou X."/>
            <person name="Wei L."/>
        </authorList>
    </citation>
    <scope>NUCLEOTIDE SEQUENCE</scope>
    <source>
        <strain evidence="2">G02</strain>
        <tissue evidence="2">Leaf</tissue>
    </source>
</reference>
<reference evidence="2" key="2">
    <citation type="journal article" date="2024" name="Plant">
        <title>Genomic evolution and insights into agronomic trait innovations of Sesamum species.</title>
        <authorList>
            <person name="Miao H."/>
            <person name="Wang L."/>
            <person name="Qu L."/>
            <person name="Liu H."/>
            <person name="Sun Y."/>
            <person name="Le M."/>
            <person name="Wang Q."/>
            <person name="Wei S."/>
            <person name="Zheng Y."/>
            <person name="Lin W."/>
            <person name="Duan Y."/>
            <person name="Cao H."/>
            <person name="Xiong S."/>
            <person name="Wang X."/>
            <person name="Wei L."/>
            <person name="Li C."/>
            <person name="Ma Q."/>
            <person name="Ju M."/>
            <person name="Zhao R."/>
            <person name="Li G."/>
            <person name="Mu C."/>
            <person name="Tian Q."/>
            <person name="Mei H."/>
            <person name="Zhang T."/>
            <person name="Gao T."/>
            <person name="Zhang H."/>
        </authorList>
    </citation>
    <scope>NUCLEOTIDE SEQUENCE</scope>
    <source>
        <strain evidence="2">G02</strain>
    </source>
</reference>
<dbReference type="PANTHER" id="PTHR21234">
    <property type="entry name" value="PURINE NUCLEOSIDE PHOSPHORYLASE"/>
    <property type="match status" value="1"/>
</dbReference>
<gene>
    <name evidence="2" type="ORF">Sradi_4580100</name>
</gene>
<organism evidence="2">
    <name type="scientific">Sesamum radiatum</name>
    <name type="common">Black benniseed</name>
    <dbReference type="NCBI Taxonomy" id="300843"/>
    <lineage>
        <taxon>Eukaryota</taxon>
        <taxon>Viridiplantae</taxon>
        <taxon>Streptophyta</taxon>
        <taxon>Embryophyta</taxon>
        <taxon>Tracheophyta</taxon>
        <taxon>Spermatophyta</taxon>
        <taxon>Magnoliopsida</taxon>
        <taxon>eudicotyledons</taxon>
        <taxon>Gunneridae</taxon>
        <taxon>Pentapetalae</taxon>
        <taxon>asterids</taxon>
        <taxon>lamiids</taxon>
        <taxon>Lamiales</taxon>
        <taxon>Pedaliaceae</taxon>
        <taxon>Sesamum</taxon>
    </lineage>
</organism>
<dbReference type="Gene3D" id="3.40.50.1580">
    <property type="entry name" value="Nucleoside phosphorylase domain"/>
    <property type="match status" value="1"/>
</dbReference>
<evidence type="ECO:0000313" key="2">
    <source>
        <dbReference type="EMBL" id="KAL0340633.1"/>
    </source>
</evidence>
<comment type="caution">
    <text evidence="2">The sequence shown here is derived from an EMBL/GenBank/DDBJ whole genome shotgun (WGS) entry which is preliminary data.</text>
</comment>
<dbReference type="AlphaFoldDB" id="A0AAW2NBW8"/>
<proteinExistence type="predicted"/>
<dbReference type="SUPFAM" id="SSF53167">
    <property type="entry name" value="Purine and uridine phosphorylases"/>
    <property type="match status" value="1"/>
</dbReference>
<feature type="domain" description="Nucleoside phosphorylase" evidence="1">
    <location>
        <begin position="2"/>
        <end position="205"/>
    </location>
</feature>
<dbReference type="Pfam" id="PF01048">
    <property type="entry name" value="PNP_UDP_1"/>
    <property type="match status" value="1"/>
</dbReference>
<protein>
    <recommendedName>
        <fullName evidence="1">Nucleoside phosphorylase domain-containing protein</fullName>
    </recommendedName>
</protein>
<dbReference type="GO" id="GO:0009116">
    <property type="term" value="P:nucleoside metabolic process"/>
    <property type="evidence" value="ECO:0007669"/>
    <property type="project" value="InterPro"/>
</dbReference>
<sequence>MVDHFYIKGLIHFGISGNTNSSLSIGDVSIPKQFANTGLWDWLKSNATIPSNDVAQLDFKNYNVPKEGNNSLGRVGYSPEQFYSEAGEPNTPQQRLWFQGMELEQCVNATLCLDYKPKVVVGLRGSTANTFLDNAAYRDFIFQTFGVSSADMESTAVTSLSNGYPVIVVRGLSDLAGAQEGQNSIDLFGPLAATNVANVVIQFVKKLSEESYSRS</sequence>
<dbReference type="InterPro" id="IPR035994">
    <property type="entry name" value="Nucleoside_phosphorylase_sf"/>
</dbReference>
<dbReference type="EMBL" id="JACGWJ010000020">
    <property type="protein sequence ID" value="KAL0340633.1"/>
    <property type="molecule type" value="Genomic_DNA"/>
</dbReference>
<evidence type="ECO:0000259" key="1">
    <source>
        <dbReference type="Pfam" id="PF01048"/>
    </source>
</evidence>
<dbReference type="PANTHER" id="PTHR21234:SF30">
    <property type="entry name" value="PHOSPHORYLASE SUPERFAMILY PROTEIN"/>
    <property type="match status" value="1"/>
</dbReference>
<accession>A0AAW2NBW8</accession>
<dbReference type="GO" id="GO:0003824">
    <property type="term" value="F:catalytic activity"/>
    <property type="evidence" value="ECO:0007669"/>
    <property type="project" value="InterPro"/>
</dbReference>
<dbReference type="InterPro" id="IPR000845">
    <property type="entry name" value="Nucleoside_phosphorylase_d"/>
</dbReference>
<name>A0AAW2NBW8_SESRA</name>